<feature type="region of interest" description="Disordered" evidence="1">
    <location>
        <begin position="125"/>
        <end position="154"/>
    </location>
</feature>
<gene>
    <name evidence="4" type="primary">LOC104218169</name>
</gene>
<dbReference type="InterPro" id="IPR005162">
    <property type="entry name" value="Retrotrans_gag_dom"/>
</dbReference>
<keyword evidence="3" id="KW-1185">Reference proteome</keyword>
<protein>
    <submittedName>
        <fullName evidence="4">Uncharacterized protein LOC104218169</fullName>
    </submittedName>
</protein>
<name>A0A1U7VKM0_NICSY</name>
<feature type="compositionally biased region" description="Low complexity" evidence="1">
    <location>
        <begin position="144"/>
        <end position="154"/>
    </location>
</feature>
<evidence type="ECO:0000259" key="2">
    <source>
        <dbReference type="Pfam" id="PF03732"/>
    </source>
</evidence>
<evidence type="ECO:0000256" key="1">
    <source>
        <dbReference type="SAM" id="MobiDB-lite"/>
    </source>
</evidence>
<dbReference type="Proteomes" id="UP000189701">
    <property type="component" value="Unplaced"/>
</dbReference>
<reference evidence="4" key="2">
    <citation type="submission" date="2025-08" db="UniProtKB">
        <authorList>
            <consortium name="RefSeq"/>
        </authorList>
    </citation>
    <scope>IDENTIFICATION</scope>
    <source>
        <tissue evidence="4">Leaf</tissue>
    </source>
</reference>
<organism evidence="3 4">
    <name type="scientific">Nicotiana sylvestris</name>
    <name type="common">Wood tobacco</name>
    <name type="synonym">South American tobacco</name>
    <dbReference type="NCBI Taxonomy" id="4096"/>
    <lineage>
        <taxon>Eukaryota</taxon>
        <taxon>Viridiplantae</taxon>
        <taxon>Streptophyta</taxon>
        <taxon>Embryophyta</taxon>
        <taxon>Tracheophyta</taxon>
        <taxon>Spermatophyta</taxon>
        <taxon>Magnoliopsida</taxon>
        <taxon>eudicotyledons</taxon>
        <taxon>Gunneridae</taxon>
        <taxon>Pentapetalae</taxon>
        <taxon>asterids</taxon>
        <taxon>lamiids</taxon>
        <taxon>Solanales</taxon>
        <taxon>Solanaceae</taxon>
        <taxon>Nicotianoideae</taxon>
        <taxon>Nicotianeae</taxon>
        <taxon>Nicotiana</taxon>
    </lineage>
</organism>
<dbReference type="OrthoDB" id="1936908at2759"/>
<sequence length="154" mass="17825">MRASETEGVQLVAYRLKGVAFLWFELWEDSREEESPPARWSEFADAFIDHFLPAKTRVVRATEFENLNQGSRSVWEYHMEFARLSKYAIHMFPTMEARMVAFVQDRENRKLENRIEREGNSKARLTGNIGESLGRGRLDFRGESSGSSQSVVQS</sequence>
<reference evidence="3" key="1">
    <citation type="journal article" date="2013" name="Genome Biol.">
        <title>Reference genomes and transcriptomes of Nicotiana sylvestris and Nicotiana tomentosiformis.</title>
        <authorList>
            <person name="Sierro N."/>
            <person name="Battey J.N."/>
            <person name="Ouadi S."/>
            <person name="Bovet L."/>
            <person name="Goepfert S."/>
            <person name="Bakaher N."/>
            <person name="Peitsch M.C."/>
            <person name="Ivanov N.V."/>
        </authorList>
    </citation>
    <scope>NUCLEOTIDE SEQUENCE [LARGE SCALE GENOMIC DNA]</scope>
</reference>
<evidence type="ECO:0000313" key="3">
    <source>
        <dbReference type="Proteomes" id="UP000189701"/>
    </source>
</evidence>
<accession>A0A1U7VKM0</accession>
<dbReference type="Pfam" id="PF03732">
    <property type="entry name" value="Retrotrans_gag"/>
    <property type="match status" value="1"/>
</dbReference>
<dbReference type="AlphaFoldDB" id="A0A1U7VKM0"/>
<proteinExistence type="predicted"/>
<evidence type="ECO:0000313" key="4">
    <source>
        <dbReference type="RefSeq" id="XP_009766898.1"/>
    </source>
</evidence>
<feature type="domain" description="Retrotransposon gag" evidence="2">
    <location>
        <begin position="11"/>
        <end position="103"/>
    </location>
</feature>
<dbReference type="RefSeq" id="XP_009766898.1">
    <property type="nucleotide sequence ID" value="XM_009768596.1"/>
</dbReference>